<organism evidence="2 3">
    <name type="scientific">Aeriscardovia aeriphila</name>
    <dbReference type="NCBI Taxonomy" id="218139"/>
    <lineage>
        <taxon>Bacteria</taxon>
        <taxon>Bacillati</taxon>
        <taxon>Actinomycetota</taxon>
        <taxon>Actinomycetes</taxon>
        <taxon>Bifidobacteriales</taxon>
        <taxon>Bifidobacteriaceae</taxon>
        <taxon>Aeriscardovia</taxon>
    </lineage>
</organism>
<dbReference type="CDD" id="cd00761">
    <property type="entry name" value="Glyco_tranf_GTA_type"/>
    <property type="match status" value="1"/>
</dbReference>
<protein>
    <submittedName>
        <fullName evidence="2">Glycosyltransferase family 2 protein</fullName>
    </submittedName>
</protein>
<dbReference type="PANTHER" id="PTHR43685">
    <property type="entry name" value="GLYCOSYLTRANSFERASE"/>
    <property type="match status" value="1"/>
</dbReference>
<reference evidence="2" key="1">
    <citation type="journal article" date="2021" name="PeerJ">
        <title>Extensive microbial diversity within the chicken gut microbiome revealed by metagenomics and culture.</title>
        <authorList>
            <person name="Gilroy R."/>
            <person name="Ravi A."/>
            <person name="Getino M."/>
            <person name="Pursley I."/>
            <person name="Horton D.L."/>
            <person name="Alikhan N.F."/>
            <person name="Baker D."/>
            <person name="Gharbi K."/>
            <person name="Hall N."/>
            <person name="Watson M."/>
            <person name="Adriaenssens E.M."/>
            <person name="Foster-Nyarko E."/>
            <person name="Jarju S."/>
            <person name="Secka A."/>
            <person name="Antonio M."/>
            <person name="Oren A."/>
            <person name="Chaudhuri R.R."/>
            <person name="La Ragione R."/>
            <person name="Hildebrand F."/>
            <person name="Pallen M.J."/>
        </authorList>
    </citation>
    <scope>NUCLEOTIDE SEQUENCE</scope>
    <source>
        <strain evidence="2">578</strain>
    </source>
</reference>
<dbReference type="Gene3D" id="3.90.550.10">
    <property type="entry name" value="Spore Coat Polysaccharide Biosynthesis Protein SpsA, Chain A"/>
    <property type="match status" value="1"/>
</dbReference>
<dbReference type="InterPro" id="IPR050834">
    <property type="entry name" value="Glycosyltransf_2"/>
</dbReference>
<dbReference type="PANTHER" id="PTHR43685:SF2">
    <property type="entry name" value="GLYCOSYLTRANSFERASE 2-LIKE DOMAIN-CONTAINING PROTEIN"/>
    <property type="match status" value="1"/>
</dbReference>
<dbReference type="Pfam" id="PF00535">
    <property type="entry name" value="Glycos_transf_2"/>
    <property type="match status" value="1"/>
</dbReference>
<accession>A0A921KAV7</accession>
<comment type="caution">
    <text evidence="2">The sequence shown here is derived from an EMBL/GenBank/DDBJ whole genome shotgun (WGS) entry which is preliminary data.</text>
</comment>
<gene>
    <name evidence="2" type="ORF">K8U78_01045</name>
</gene>
<dbReference type="EMBL" id="DYWK01000002">
    <property type="protein sequence ID" value="HJF17751.1"/>
    <property type="molecule type" value="Genomic_DNA"/>
</dbReference>
<evidence type="ECO:0000259" key="1">
    <source>
        <dbReference type="Pfam" id="PF00535"/>
    </source>
</evidence>
<dbReference type="SUPFAM" id="SSF53448">
    <property type="entry name" value="Nucleotide-diphospho-sugar transferases"/>
    <property type="match status" value="1"/>
</dbReference>
<feature type="domain" description="Glycosyltransferase 2-like" evidence="1">
    <location>
        <begin position="6"/>
        <end position="135"/>
    </location>
</feature>
<dbReference type="Proteomes" id="UP000715651">
    <property type="component" value="Unassembled WGS sequence"/>
</dbReference>
<proteinExistence type="predicted"/>
<sequence length="350" mass="40437">MTPAVTIITPVYDTPLEFLQDCKKSIIASTYPHWEWIIVDDGSSDKNLFRFYSELNDSRITVLHTNHQGVSHARNVALDVVKTDYVVFLDSDDVLTSHFLEHSVSLAEKYHADIVMGKFKAFRHTFVEPKDAKVDTYEFVSESYLQQIRTYFKAMIAPKTLEIDGYAWSPAHPFSKLIRSSVIGEVRFNEKMEIAEDALFAAELVDLAHSVVLSGEVWTGYRKHSGSTSSFSSLNSVLQQFESYKVFLKVSEAHGWDEQYFGIRYLASIINRVTYHKNNLSVIQLHHYLRELEKSDLFRISQRTDLSVWQLSKKRRVICHLIQQKKNWIAAMVLFLGSYLYQMRSSKVVV</sequence>
<evidence type="ECO:0000313" key="3">
    <source>
        <dbReference type="Proteomes" id="UP000715651"/>
    </source>
</evidence>
<evidence type="ECO:0000313" key="2">
    <source>
        <dbReference type="EMBL" id="HJF17751.1"/>
    </source>
</evidence>
<dbReference type="InterPro" id="IPR001173">
    <property type="entry name" value="Glyco_trans_2-like"/>
</dbReference>
<dbReference type="AlphaFoldDB" id="A0A921KAV7"/>
<reference evidence="2" key="2">
    <citation type="submission" date="2021-09" db="EMBL/GenBank/DDBJ databases">
        <authorList>
            <person name="Gilroy R."/>
        </authorList>
    </citation>
    <scope>NUCLEOTIDE SEQUENCE</scope>
    <source>
        <strain evidence="2">578</strain>
    </source>
</reference>
<dbReference type="InterPro" id="IPR029044">
    <property type="entry name" value="Nucleotide-diphossugar_trans"/>
</dbReference>
<name>A0A921KAV7_9BIFI</name>